<evidence type="ECO:0000313" key="2">
    <source>
        <dbReference type="Proteomes" id="UP000003136"/>
    </source>
</evidence>
<accession>B7ANA3</accession>
<organism evidence="1 2">
    <name type="scientific">[Bacteroides] pectinophilus ATCC 43243</name>
    <dbReference type="NCBI Taxonomy" id="483218"/>
    <lineage>
        <taxon>Bacteria</taxon>
        <taxon>Bacillati</taxon>
        <taxon>Bacillota</taxon>
        <taxon>Clostridia</taxon>
        <taxon>Eubacteriales</taxon>
    </lineage>
</organism>
<dbReference type="HOGENOM" id="CLU_3149619_0_0_9"/>
<comment type="caution">
    <text evidence="1">The sequence shown here is derived from an EMBL/GenBank/DDBJ whole genome shotgun (WGS) entry which is preliminary data.</text>
</comment>
<proteinExistence type="predicted"/>
<protein>
    <recommendedName>
        <fullName evidence="3">Response regulatory domain-containing protein</fullName>
    </recommendedName>
</protein>
<keyword evidence="2" id="KW-1185">Reference proteome</keyword>
<dbReference type="STRING" id="483218.BACPEC_00156"/>
<reference evidence="1 2" key="1">
    <citation type="submission" date="2008-11" db="EMBL/GenBank/DDBJ databases">
        <title>Draft genome sequence of Bacteroides pectinophilus (ATCC 43243).</title>
        <authorList>
            <person name="Sudarsanam P."/>
            <person name="Ley R."/>
            <person name="Guruge J."/>
            <person name="Turnbaugh P.J."/>
            <person name="Mahowald M."/>
            <person name="Liep D."/>
            <person name="Gordon J."/>
        </authorList>
    </citation>
    <scope>NUCLEOTIDE SEQUENCE [LARGE SCALE GENOMIC DNA]</scope>
    <source>
        <strain evidence="1 2">ATCC 43243</strain>
    </source>
</reference>
<evidence type="ECO:0000313" key="1">
    <source>
        <dbReference type="EMBL" id="EEC58814.1"/>
    </source>
</evidence>
<evidence type="ECO:0008006" key="3">
    <source>
        <dbReference type="Google" id="ProtNLM"/>
    </source>
</evidence>
<reference evidence="1 2" key="2">
    <citation type="submission" date="2008-11" db="EMBL/GenBank/DDBJ databases">
        <authorList>
            <person name="Fulton L."/>
            <person name="Clifton S."/>
            <person name="Fulton B."/>
            <person name="Xu J."/>
            <person name="Minx P."/>
            <person name="Pepin K.H."/>
            <person name="Johnson M."/>
            <person name="Bhonagiri V."/>
            <person name="Nash W.E."/>
            <person name="Mardis E.R."/>
            <person name="Wilson R.K."/>
        </authorList>
    </citation>
    <scope>NUCLEOTIDE SEQUENCE [LARGE SCALE GENOMIC DNA]</scope>
    <source>
        <strain evidence="1 2">ATCC 43243</strain>
    </source>
</reference>
<sequence>MKKILIIDNKKEQVAALGRIVSEYYITPSEYCIYTYDNSISRLRSIIP</sequence>
<dbReference type="AlphaFoldDB" id="B7ANA3"/>
<dbReference type="EMBL" id="ABVQ01000031">
    <property type="protein sequence ID" value="EEC58814.1"/>
    <property type="molecule type" value="Genomic_DNA"/>
</dbReference>
<name>B7ANA3_9FIRM</name>
<dbReference type="Proteomes" id="UP000003136">
    <property type="component" value="Unassembled WGS sequence"/>
</dbReference>
<gene>
    <name evidence="1" type="ORF">BACPEC_00156</name>
</gene>